<organism evidence="5 6">
    <name type="scientific">Dethiobacter alkaliphilus AHT 1</name>
    <dbReference type="NCBI Taxonomy" id="555088"/>
    <lineage>
        <taxon>Bacteria</taxon>
        <taxon>Bacillati</taxon>
        <taxon>Bacillota</taxon>
        <taxon>Dethiobacteria</taxon>
        <taxon>Dethiobacterales</taxon>
        <taxon>Dethiobacteraceae</taxon>
        <taxon>Dethiobacter</taxon>
    </lineage>
</organism>
<proteinExistence type="inferred from homology"/>
<evidence type="ECO:0000313" key="5">
    <source>
        <dbReference type="EMBL" id="EEG77950.1"/>
    </source>
</evidence>
<dbReference type="InterPro" id="IPR004888">
    <property type="entry name" value="Glycoside_hydrolase_63"/>
</dbReference>
<dbReference type="GO" id="GO:0006487">
    <property type="term" value="P:protein N-linked glycosylation"/>
    <property type="evidence" value="ECO:0007669"/>
    <property type="project" value="TreeGrafter"/>
</dbReference>
<evidence type="ECO:0000256" key="3">
    <source>
        <dbReference type="ARBA" id="ARBA00023295"/>
    </source>
</evidence>
<dbReference type="InterPro" id="IPR054491">
    <property type="entry name" value="MGH1-like_GH"/>
</dbReference>
<dbReference type="Pfam" id="PF22422">
    <property type="entry name" value="MGH1-like_GH"/>
    <property type="match status" value="1"/>
</dbReference>
<dbReference type="GO" id="GO:0004573">
    <property type="term" value="F:Glc3Man9GlcNAc2 oligosaccharide glucosidase activity"/>
    <property type="evidence" value="ECO:0007669"/>
    <property type="project" value="InterPro"/>
</dbReference>
<comment type="caution">
    <text evidence="5">The sequence shown here is derived from an EMBL/GenBank/DDBJ whole genome shotgun (WGS) entry which is preliminary data.</text>
</comment>
<dbReference type="InterPro" id="IPR008928">
    <property type="entry name" value="6-hairpin_glycosidase_sf"/>
</dbReference>
<dbReference type="Proteomes" id="UP000006443">
    <property type="component" value="Unassembled WGS sequence"/>
</dbReference>
<dbReference type="STRING" id="555088.DealDRAFT_1249"/>
<dbReference type="GO" id="GO:0009311">
    <property type="term" value="P:oligosaccharide metabolic process"/>
    <property type="evidence" value="ECO:0007669"/>
    <property type="project" value="InterPro"/>
</dbReference>
<evidence type="ECO:0000259" key="4">
    <source>
        <dbReference type="Pfam" id="PF22422"/>
    </source>
</evidence>
<dbReference type="OrthoDB" id="9798687at2"/>
<dbReference type="PANTHER" id="PTHR10412">
    <property type="entry name" value="MANNOSYL-OLIGOSACCHARIDE GLUCOSIDASE"/>
    <property type="match status" value="1"/>
</dbReference>
<feature type="domain" description="Mannosylglycerate hydrolase MGH1-like glycoside hydrolase" evidence="4">
    <location>
        <begin position="322"/>
        <end position="647"/>
    </location>
</feature>
<dbReference type="AlphaFoldDB" id="C0GFJ0"/>
<dbReference type="Gene3D" id="1.50.10.10">
    <property type="match status" value="1"/>
</dbReference>
<evidence type="ECO:0000256" key="2">
    <source>
        <dbReference type="ARBA" id="ARBA00022801"/>
    </source>
</evidence>
<dbReference type="RefSeq" id="WP_008515876.1">
    <property type="nucleotide sequence ID" value="NZ_ACJM01000005.1"/>
</dbReference>
<keyword evidence="6" id="KW-1185">Reference proteome</keyword>
<protein>
    <submittedName>
        <fullName evidence="5">Glycoside hydrolase family 37</fullName>
    </submittedName>
</protein>
<dbReference type="SUPFAM" id="SSF48208">
    <property type="entry name" value="Six-hairpin glycosidases"/>
    <property type="match status" value="1"/>
</dbReference>
<name>C0GFJ0_DETAL</name>
<dbReference type="PANTHER" id="PTHR10412:SF11">
    <property type="entry name" value="MANNOSYL-OLIGOSACCHARIDE GLUCOSIDASE"/>
    <property type="match status" value="1"/>
</dbReference>
<evidence type="ECO:0000256" key="1">
    <source>
        <dbReference type="ARBA" id="ARBA00010833"/>
    </source>
</evidence>
<sequence>MDRFFLLIFFFVTFRYFYFKRLKKPLNQETPQAVFSGAPHYIAGRTNGSPLSELGSHCGYKAIIEENKAAYSAMFTTITSCAAGRLQEFAVSLKAENGKTYFSPAAQRNIHFNPYSIEEEAEDRGWKLLSKMFFLKTNLAVLQLRIQSGSNEGTVQPEFHLLAPRGKNKENPYPRLSGGRRCRPQEEGMLLTTRTRLPGQVLHTFFLPSDGESKNKCTLTGQGVKLLPGEELTWSVIVSFSADCQQKAVEKAHQAREKLTLLTQKAKRRWDRFEKRLPSPHTAVEGEKEVFGLSAWALNNNLYASRNGLSRWASLPCKVYFPFIWGWDTPQQAIGISEWSPFKASHSLLNQLEANSLHKKESLRGQVPSKLSDSLCGVLSFYSQSPLQSWSAVTVAQRMQNEKQSGLFLRKIMPLLKSNLNWWENNRQHSTGLFYYLNGMESGLDDSPRFYPRRFLPSFIAGLLPCNIRAVDLNCWLFQSYMNSAYISQVAGQASWASQLYSRGVELAEKIDRDLWCEEEQAWLDRHPDGRFLRELTPVAWWPAFVGATNNLGRIKSVIENHLLDEEKFWGKHGIPSVSFSSPSYNHEEDGYYWRGQIWLINTYSALEVLFRYGYTKEAEKLRSRILKTLSGAGGIFETYNALTGERGWSSRGPGDPAAFQFGMSSAWAMQILMSRYQQFSYLFEDTTQITGYIRSADTFGDYQSTSPPSAAPLNNNAVFYVETPGHELPHMSLQSADGKPLIQSSLVDVQFTDPHNNLLTEQIDLYWQGERFRLPIGRSHRLSLSAAVANY</sequence>
<dbReference type="EMBL" id="ACJM01000005">
    <property type="protein sequence ID" value="EEG77950.1"/>
    <property type="molecule type" value="Genomic_DNA"/>
</dbReference>
<dbReference type="eggNOG" id="COG3408">
    <property type="taxonomic scope" value="Bacteria"/>
</dbReference>
<reference evidence="5 6" key="1">
    <citation type="submission" date="2009-02" db="EMBL/GenBank/DDBJ databases">
        <title>Sequencing of the draft genome and assembly of Dethiobacter alkaliphilus AHT 1.</title>
        <authorList>
            <consortium name="US DOE Joint Genome Institute (JGI-PGF)"/>
            <person name="Lucas S."/>
            <person name="Copeland A."/>
            <person name="Lapidus A."/>
            <person name="Glavina del Rio T."/>
            <person name="Dalin E."/>
            <person name="Tice H."/>
            <person name="Bruce D."/>
            <person name="Goodwin L."/>
            <person name="Pitluck S."/>
            <person name="Larimer F."/>
            <person name="Land M.L."/>
            <person name="Hauser L."/>
            <person name="Muyzer G."/>
        </authorList>
    </citation>
    <scope>NUCLEOTIDE SEQUENCE [LARGE SCALE GENOMIC DNA]</scope>
    <source>
        <strain evidence="5 6">AHT 1</strain>
    </source>
</reference>
<gene>
    <name evidence="5" type="ORF">DealDRAFT_1249</name>
</gene>
<keyword evidence="3" id="KW-0326">Glycosidase</keyword>
<comment type="similarity">
    <text evidence="1">Belongs to the glycosyl hydrolase 63 family.</text>
</comment>
<evidence type="ECO:0000313" key="6">
    <source>
        <dbReference type="Proteomes" id="UP000006443"/>
    </source>
</evidence>
<keyword evidence="2 5" id="KW-0378">Hydrolase</keyword>
<accession>C0GFJ0</accession>
<dbReference type="InterPro" id="IPR012341">
    <property type="entry name" value="6hp_glycosidase-like_sf"/>
</dbReference>